<name>A0ABQ6MIY8_9STRA</name>
<comment type="caution">
    <text evidence="2">The sequence shown here is derived from an EMBL/GenBank/DDBJ whole genome shotgun (WGS) entry which is preliminary data.</text>
</comment>
<reference evidence="2 3" key="1">
    <citation type="journal article" date="2023" name="Commun. Biol.">
        <title>Genome analysis of Parmales, the sister group of diatoms, reveals the evolutionary specialization of diatoms from phago-mixotrophs to photoautotrophs.</title>
        <authorList>
            <person name="Ban H."/>
            <person name="Sato S."/>
            <person name="Yoshikawa S."/>
            <person name="Yamada K."/>
            <person name="Nakamura Y."/>
            <person name="Ichinomiya M."/>
            <person name="Sato N."/>
            <person name="Blanc-Mathieu R."/>
            <person name="Endo H."/>
            <person name="Kuwata A."/>
            <person name="Ogata H."/>
        </authorList>
    </citation>
    <scope>NUCLEOTIDE SEQUENCE [LARGE SCALE GENOMIC DNA]</scope>
</reference>
<dbReference type="EMBL" id="BRYB01002907">
    <property type="protein sequence ID" value="GMI27386.1"/>
    <property type="molecule type" value="Genomic_DNA"/>
</dbReference>
<organism evidence="2 3">
    <name type="scientific">Tetraparma gracilis</name>
    <dbReference type="NCBI Taxonomy" id="2962635"/>
    <lineage>
        <taxon>Eukaryota</taxon>
        <taxon>Sar</taxon>
        <taxon>Stramenopiles</taxon>
        <taxon>Ochrophyta</taxon>
        <taxon>Bolidophyceae</taxon>
        <taxon>Parmales</taxon>
        <taxon>Triparmaceae</taxon>
        <taxon>Tetraparma</taxon>
    </lineage>
</organism>
<feature type="region of interest" description="Disordered" evidence="1">
    <location>
        <begin position="70"/>
        <end position="120"/>
    </location>
</feature>
<feature type="region of interest" description="Disordered" evidence="1">
    <location>
        <begin position="166"/>
        <end position="203"/>
    </location>
</feature>
<gene>
    <name evidence="2" type="ORF">TeGR_g13383</name>
</gene>
<keyword evidence="3" id="KW-1185">Reference proteome</keyword>
<feature type="compositionally biased region" description="Basic and acidic residues" evidence="1">
    <location>
        <begin position="70"/>
        <end position="99"/>
    </location>
</feature>
<protein>
    <submittedName>
        <fullName evidence="2">Uncharacterized protein</fullName>
    </submittedName>
</protein>
<feature type="compositionally biased region" description="Basic residues" evidence="1">
    <location>
        <begin position="182"/>
        <end position="192"/>
    </location>
</feature>
<accession>A0ABQ6MIY8</accession>
<evidence type="ECO:0000256" key="1">
    <source>
        <dbReference type="SAM" id="MobiDB-lite"/>
    </source>
</evidence>
<evidence type="ECO:0000313" key="2">
    <source>
        <dbReference type="EMBL" id="GMI27386.1"/>
    </source>
</evidence>
<sequence>MSLRSVLSLLDKLEVSYDVLASEESLRSQLASFVFAAEAAGGRSKEVVGRAVQIERDRATLRRGVKARKRAAEAGKGRVRRAAKEAGERLDDGLAERAAPKSQGKARRRPSPLSSAAREEEFLDSLEEGVVSVASQIGSALVRGYEVAEGIAGELSESLEARGFEMPEMPDLPDLQLDQAAPRRKRRRRRTRSGGSLSKFRPPPADWLSIDAANRARWTTGTPPDTPSLRSLLRQQGSRVRTFFSFSSRRRSQFLLRALPFLARRVLYIMHPLPRSVCVASFASVFYWAPAGQRMLAAGKVAVGLRLVAELLRGGGGGGDRGWIGGGGSDEEDFV</sequence>
<evidence type="ECO:0000313" key="3">
    <source>
        <dbReference type="Proteomes" id="UP001165060"/>
    </source>
</evidence>
<proteinExistence type="predicted"/>
<dbReference type="Proteomes" id="UP001165060">
    <property type="component" value="Unassembled WGS sequence"/>
</dbReference>